<evidence type="ECO:0000256" key="8">
    <source>
        <dbReference type="RuleBase" id="RU003738"/>
    </source>
</evidence>
<dbReference type="PRINTS" id="PR01179">
    <property type="entry name" value="ODADCRBXLASE"/>
</dbReference>
<dbReference type="Proteomes" id="UP001597018">
    <property type="component" value="Unassembled WGS sequence"/>
</dbReference>
<evidence type="ECO:0000313" key="10">
    <source>
        <dbReference type="EMBL" id="MFD0921562.1"/>
    </source>
</evidence>
<feature type="binding site" evidence="6">
    <location>
        <position position="255"/>
    </location>
    <ligand>
        <name>pyridoxal 5'-phosphate</name>
        <dbReference type="ChEBI" id="CHEBI:597326"/>
    </ligand>
</feature>
<keyword evidence="3 6" id="KW-0663">Pyridoxal phosphate</keyword>
<evidence type="ECO:0000313" key="11">
    <source>
        <dbReference type="Proteomes" id="UP001597018"/>
    </source>
</evidence>
<evidence type="ECO:0000256" key="4">
    <source>
        <dbReference type="ARBA" id="ARBA00023154"/>
    </source>
</evidence>
<dbReference type="GO" id="GO:0008836">
    <property type="term" value="F:diaminopimelate decarboxylase activity"/>
    <property type="evidence" value="ECO:0007669"/>
    <property type="project" value="UniProtKB-EC"/>
</dbReference>
<keyword evidence="5 6" id="KW-0456">Lyase</keyword>
<dbReference type="NCBIfam" id="TIGR01048">
    <property type="entry name" value="lysA"/>
    <property type="match status" value="1"/>
</dbReference>
<gene>
    <name evidence="6 10" type="primary">lysA</name>
    <name evidence="10" type="ORF">ACFQ16_17600</name>
</gene>
<keyword evidence="6" id="KW-0028">Amino-acid biosynthesis</keyword>
<dbReference type="InterPro" id="IPR009006">
    <property type="entry name" value="Ala_racemase/Decarboxylase_C"/>
</dbReference>
<comment type="subunit">
    <text evidence="6">Homodimer.</text>
</comment>
<comment type="catalytic activity">
    <reaction evidence="6 8">
        <text>meso-2,6-diaminopimelate + H(+) = L-lysine + CO2</text>
        <dbReference type="Rhea" id="RHEA:15101"/>
        <dbReference type="ChEBI" id="CHEBI:15378"/>
        <dbReference type="ChEBI" id="CHEBI:16526"/>
        <dbReference type="ChEBI" id="CHEBI:32551"/>
        <dbReference type="ChEBI" id="CHEBI:57791"/>
        <dbReference type="EC" id="4.1.1.20"/>
    </reaction>
</comment>
<dbReference type="InterPro" id="IPR000183">
    <property type="entry name" value="Orn/DAP/Arg_de-COase"/>
</dbReference>
<dbReference type="Pfam" id="PF02784">
    <property type="entry name" value="Orn_Arg_deC_N"/>
    <property type="match status" value="1"/>
</dbReference>
<proteinExistence type="inferred from homology"/>
<comment type="pathway">
    <text evidence="6 8">Amino-acid biosynthesis; L-lysine biosynthesis via DAP pathway; L-lysine from DL-2,6-diaminopimelate: step 1/1.</text>
</comment>
<dbReference type="CDD" id="cd06828">
    <property type="entry name" value="PLPDE_III_DapDC"/>
    <property type="match status" value="1"/>
</dbReference>
<dbReference type="InterPro" id="IPR022644">
    <property type="entry name" value="De-COase2_N"/>
</dbReference>
<feature type="domain" description="Orn/DAP/Arg decarboxylase 2 N-terminal" evidence="9">
    <location>
        <begin position="61"/>
        <end position="304"/>
    </location>
</feature>
<dbReference type="SUPFAM" id="SSF51419">
    <property type="entry name" value="PLP-binding barrel"/>
    <property type="match status" value="1"/>
</dbReference>
<accession>A0ABW3FV00</accession>
<sequence length="438" mass="47083">MTLAELLPTLGRCLPGRLDPGVWPDDCARRPGGDIALSGVPLTRLARDHGTPAYVLDVATIRGRCREYRALDAEIAYAAKAFLCRRMAALVAEEGLSLDVCSAGELATARAAGFPAERILLHGNAKPDHELRLAADAGVGRVVVDSPDEIDRIPGPQDVLVRVTPDIDAHTHRAVATGIEDQKFGLSLTSGQAAEAVRRILARPDLRLLGLHCHLGSQLSDVAAHVEAVRRLVGFSADVAVRHGVLFPQLNLGGGHAVRYRARDAGYDLAAFAARVPEVLRFECRKHGLPVPRLTLEPGRALVARAGLTLYRVVAVKRGGARTFVAVDGGFSDNPRPALYDARYDVRLFGRTSTAPERRAAVVGRHCEAGDVLVPDALLPDDVRPGDLLVVPCTGAYHHSMASTCNRVGRPPVIAVEDGRAEPWVRRETDQDLLSRDA</sequence>
<feature type="binding site" evidence="6">
    <location>
        <position position="340"/>
    </location>
    <ligand>
        <name>substrate</name>
    </ligand>
</feature>
<dbReference type="PANTHER" id="PTHR43727">
    <property type="entry name" value="DIAMINOPIMELATE DECARBOXYLASE"/>
    <property type="match status" value="1"/>
</dbReference>
<feature type="binding site" evidence="6">
    <location>
        <begin position="297"/>
        <end position="300"/>
    </location>
    <ligand>
        <name>pyridoxal 5'-phosphate</name>
        <dbReference type="ChEBI" id="CHEBI:597326"/>
    </ligand>
</feature>
<dbReference type="HAMAP" id="MF_02120">
    <property type="entry name" value="LysA"/>
    <property type="match status" value="1"/>
</dbReference>
<dbReference type="InterPro" id="IPR029066">
    <property type="entry name" value="PLP-binding_barrel"/>
</dbReference>
<feature type="binding site" evidence="6">
    <location>
        <position position="397"/>
    </location>
    <ligand>
        <name>pyridoxal 5'-phosphate</name>
        <dbReference type="ChEBI" id="CHEBI:597326"/>
    </ligand>
</feature>
<keyword evidence="11" id="KW-1185">Reference proteome</keyword>
<comment type="cofactor">
    <cofactor evidence="1 6 8">
        <name>pyridoxal 5'-phosphate</name>
        <dbReference type="ChEBI" id="CHEBI:597326"/>
    </cofactor>
</comment>
<evidence type="ECO:0000256" key="5">
    <source>
        <dbReference type="ARBA" id="ARBA00023239"/>
    </source>
</evidence>
<dbReference type="Gene3D" id="2.40.37.10">
    <property type="entry name" value="Lyase, Ornithine Decarboxylase, Chain A, domain 1"/>
    <property type="match status" value="1"/>
</dbReference>
<evidence type="ECO:0000256" key="2">
    <source>
        <dbReference type="ARBA" id="ARBA00022793"/>
    </source>
</evidence>
<dbReference type="RefSeq" id="WP_263248555.1">
    <property type="nucleotide sequence ID" value="NZ_BAABLT010000029.1"/>
</dbReference>
<feature type="modified residue" description="N6-(pyridoxal phosphate)lysine" evidence="6">
    <location>
        <position position="80"/>
    </location>
</feature>
<comment type="similarity">
    <text evidence="6">Belongs to the Orn/Lys/Arg decarboxylase class-II family. LysA subfamily.</text>
</comment>
<dbReference type="EC" id="4.1.1.20" evidence="6 7"/>
<dbReference type="PANTHER" id="PTHR43727:SF2">
    <property type="entry name" value="GROUP IV DECARBOXYLASE"/>
    <property type="match status" value="1"/>
</dbReference>
<feature type="binding site" evidence="6">
    <location>
        <position position="368"/>
    </location>
    <ligand>
        <name>substrate</name>
    </ligand>
</feature>
<dbReference type="EMBL" id="JBHTIW010000013">
    <property type="protein sequence ID" value="MFD0921562.1"/>
    <property type="molecule type" value="Genomic_DNA"/>
</dbReference>
<protein>
    <recommendedName>
        <fullName evidence="6 7">Diaminopimelate decarboxylase</fullName>
        <shortName evidence="6">DAP decarboxylase</shortName>
        <shortName evidence="6">DAPDC</shortName>
        <ecNumber evidence="6 7">4.1.1.20</ecNumber>
    </recommendedName>
</protein>
<dbReference type="InterPro" id="IPR002986">
    <property type="entry name" value="DAP_deCOOHase_LysA"/>
</dbReference>
<name>A0ABW3FV00_9PSEU</name>
<evidence type="ECO:0000256" key="7">
    <source>
        <dbReference type="NCBIfam" id="TIGR01048"/>
    </source>
</evidence>
<dbReference type="InterPro" id="IPR022653">
    <property type="entry name" value="De-COase2_pyr-phos_BS"/>
</dbReference>
<dbReference type="Gene3D" id="3.20.20.10">
    <property type="entry name" value="Alanine racemase"/>
    <property type="match status" value="1"/>
</dbReference>
<dbReference type="PROSITE" id="PS00878">
    <property type="entry name" value="ODR_DC_2_1"/>
    <property type="match status" value="1"/>
</dbReference>
<evidence type="ECO:0000256" key="6">
    <source>
        <dbReference type="HAMAP-Rule" id="MF_02120"/>
    </source>
</evidence>
<keyword evidence="4 6" id="KW-0457">Lysine biosynthesis</keyword>
<dbReference type="PRINTS" id="PR01181">
    <property type="entry name" value="DAPDCRBXLASE"/>
</dbReference>
<feature type="binding site" evidence="6">
    <location>
        <position position="300"/>
    </location>
    <ligand>
        <name>substrate</name>
    </ligand>
</feature>
<evidence type="ECO:0000256" key="1">
    <source>
        <dbReference type="ARBA" id="ARBA00001933"/>
    </source>
</evidence>
<evidence type="ECO:0000256" key="3">
    <source>
        <dbReference type="ARBA" id="ARBA00022898"/>
    </source>
</evidence>
<reference evidence="11" key="1">
    <citation type="journal article" date="2019" name="Int. J. Syst. Evol. Microbiol.">
        <title>The Global Catalogue of Microorganisms (GCM) 10K type strain sequencing project: providing services to taxonomists for standard genome sequencing and annotation.</title>
        <authorList>
            <consortium name="The Broad Institute Genomics Platform"/>
            <consortium name="The Broad Institute Genome Sequencing Center for Infectious Disease"/>
            <person name="Wu L."/>
            <person name="Ma J."/>
        </authorList>
    </citation>
    <scope>NUCLEOTIDE SEQUENCE [LARGE SCALE GENOMIC DNA]</scope>
    <source>
        <strain evidence="11">CCUG 56401</strain>
    </source>
</reference>
<feature type="binding site" evidence="6">
    <location>
        <position position="336"/>
    </location>
    <ligand>
        <name>substrate</name>
    </ligand>
</feature>
<dbReference type="SUPFAM" id="SSF50621">
    <property type="entry name" value="Alanine racemase C-terminal domain-like"/>
    <property type="match status" value="1"/>
</dbReference>
<evidence type="ECO:0000259" key="9">
    <source>
        <dbReference type="Pfam" id="PF02784"/>
    </source>
</evidence>
<keyword evidence="2 6" id="KW-0210">Decarboxylase</keyword>
<comment type="function">
    <text evidence="6">Specifically catalyzes the decarboxylation of meso-diaminopimelate (meso-DAP) to L-lysine.</text>
</comment>
<comment type="caution">
    <text evidence="10">The sequence shown here is derived from an EMBL/GenBank/DDBJ whole genome shotgun (WGS) entry which is preliminary data.</text>
</comment>
<organism evidence="10 11">
    <name type="scientific">Saccharopolyspora rosea</name>
    <dbReference type="NCBI Taxonomy" id="524884"/>
    <lineage>
        <taxon>Bacteria</taxon>
        <taxon>Bacillati</taxon>
        <taxon>Actinomycetota</taxon>
        <taxon>Actinomycetes</taxon>
        <taxon>Pseudonocardiales</taxon>
        <taxon>Pseudonocardiaceae</taxon>
        <taxon>Saccharopolyspora</taxon>
    </lineage>
</organism>
<feature type="binding site" evidence="6">
    <location>
        <position position="397"/>
    </location>
    <ligand>
        <name>substrate</name>
    </ligand>
</feature>